<protein>
    <recommendedName>
        <fullName evidence="3">Calmodulin-lysine N-methyltransferase</fullName>
    </recommendedName>
</protein>
<dbReference type="InterPro" id="IPR029063">
    <property type="entry name" value="SAM-dependent_MTases_sf"/>
</dbReference>
<dbReference type="Pfam" id="PF06325">
    <property type="entry name" value="PrmA"/>
    <property type="match status" value="1"/>
</dbReference>
<accession>A0A813DZC7</accession>
<evidence type="ECO:0000313" key="2">
    <source>
        <dbReference type="Proteomes" id="UP000654075"/>
    </source>
</evidence>
<evidence type="ECO:0008006" key="3">
    <source>
        <dbReference type="Google" id="ProtNLM"/>
    </source>
</evidence>
<dbReference type="EMBL" id="CAJNNV010005280">
    <property type="protein sequence ID" value="CAE8591883.1"/>
    <property type="molecule type" value="Genomic_DNA"/>
</dbReference>
<comment type="caution">
    <text evidence="1">The sequence shown here is derived from an EMBL/GenBank/DDBJ whole genome shotgun (WGS) entry which is preliminary data.</text>
</comment>
<dbReference type="AlphaFoldDB" id="A0A813DZC7"/>
<sequence length="202" mass="21482">VMELGCGTGLVSIAALLGGARLVLATDLAWPNVSRAKASAQLNGVELLGEVFDVKCSDPLPSCDSKSPLAEKLPNVFDFLVFSDVLYWPAEAYAAGSTVIIADPGRRRDDFMGALREELVRRLAEVGEPLPSLEPQATHIPEHVYDWASAEVRTASSLFCKEPFELVLRRPQSAMPLGSGSLTSGSVGLPAAVVPSSFEVVD</sequence>
<dbReference type="Proteomes" id="UP000654075">
    <property type="component" value="Unassembled WGS sequence"/>
</dbReference>
<dbReference type="CDD" id="cd02440">
    <property type="entry name" value="AdoMet_MTases"/>
    <property type="match status" value="1"/>
</dbReference>
<dbReference type="SUPFAM" id="SSF53335">
    <property type="entry name" value="S-adenosyl-L-methionine-dependent methyltransferases"/>
    <property type="match status" value="1"/>
</dbReference>
<name>A0A813DZC7_POLGL</name>
<evidence type="ECO:0000313" key="1">
    <source>
        <dbReference type="EMBL" id="CAE8591883.1"/>
    </source>
</evidence>
<dbReference type="Gene3D" id="3.40.50.150">
    <property type="entry name" value="Vaccinia Virus protein VP39"/>
    <property type="match status" value="1"/>
</dbReference>
<organism evidence="1 2">
    <name type="scientific">Polarella glacialis</name>
    <name type="common">Dinoflagellate</name>
    <dbReference type="NCBI Taxonomy" id="89957"/>
    <lineage>
        <taxon>Eukaryota</taxon>
        <taxon>Sar</taxon>
        <taxon>Alveolata</taxon>
        <taxon>Dinophyceae</taxon>
        <taxon>Suessiales</taxon>
        <taxon>Suessiaceae</taxon>
        <taxon>Polarella</taxon>
    </lineage>
</organism>
<proteinExistence type="predicted"/>
<gene>
    <name evidence="1" type="ORF">PGLA1383_LOCUS10543</name>
</gene>
<keyword evidence="2" id="KW-1185">Reference proteome</keyword>
<dbReference type="OrthoDB" id="194386at2759"/>
<reference evidence="1" key="1">
    <citation type="submission" date="2021-02" db="EMBL/GenBank/DDBJ databases">
        <authorList>
            <person name="Dougan E. K."/>
            <person name="Rhodes N."/>
            <person name="Thang M."/>
            <person name="Chan C."/>
        </authorList>
    </citation>
    <scope>NUCLEOTIDE SEQUENCE</scope>
</reference>
<feature type="non-terminal residue" evidence="1">
    <location>
        <position position="1"/>
    </location>
</feature>